<evidence type="ECO:0000313" key="3">
    <source>
        <dbReference type="Proteomes" id="UP000427842"/>
    </source>
</evidence>
<proteinExistence type="predicted"/>
<organism evidence="2 3">
    <name type="scientific">Komagataeibacter medellinensis</name>
    <dbReference type="NCBI Taxonomy" id="1177712"/>
    <lineage>
        <taxon>Bacteria</taxon>
        <taxon>Pseudomonadati</taxon>
        <taxon>Pseudomonadota</taxon>
        <taxon>Alphaproteobacteria</taxon>
        <taxon>Acetobacterales</taxon>
        <taxon>Acetobacteraceae</taxon>
        <taxon>Komagataeibacter</taxon>
    </lineage>
</organism>
<accession>A0ABQ6VVU7</accession>
<feature type="domain" description="Amidase" evidence="1">
    <location>
        <begin position="300"/>
        <end position="385"/>
    </location>
</feature>
<dbReference type="Proteomes" id="UP000427842">
    <property type="component" value="Unassembled WGS sequence"/>
</dbReference>
<dbReference type="PANTHER" id="PTHR11895">
    <property type="entry name" value="TRANSAMIDASE"/>
    <property type="match status" value="1"/>
</dbReference>
<reference evidence="2 3" key="1">
    <citation type="submission" date="2018-09" db="EMBL/GenBank/DDBJ databases">
        <title>Genome sequence and characterization of the bcs clusters for the production of nanocellulose from the low pH resistant strain Komagataeibacter medellinensis ID13488.</title>
        <authorList>
            <person name="Hernandez-Arriaga A.M."/>
            <person name="Del Cerro C."/>
            <person name="Urbina L."/>
            <person name="Eceiza A."/>
            <person name="Retegi A."/>
            <person name="Prieto M.A."/>
        </authorList>
    </citation>
    <scope>NUCLEOTIDE SEQUENCE [LARGE SCALE GENOMIC DNA]</scope>
    <source>
        <strain evidence="2 3">ID13488</strain>
    </source>
</reference>
<gene>
    <name evidence="2" type="ORF">D3W54_09130</name>
</gene>
<protein>
    <recommendedName>
        <fullName evidence="1">Amidase domain-containing protein</fullName>
    </recommendedName>
</protein>
<evidence type="ECO:0000313" key="2">
    <source>
        <dbReference type="EMBL" id="KAB8124325.1"/>
    </source>
</evidence>
<dbReference type="PANTHER" id="PTHR11895:SF173">
    <property type="entry name" value="GLUTAMYL-TRNA AMIDOTRANSFERASE SUBUNIT A"/>
    <property type="match status" value="1"/>
</dbReference>
<dbReference type="EMBL" id="QYAZ01000001">
    <property type="protein sequence ID" value="KAB8124325.1"/>
    <property type="molecule type" value="Genomic_DNA"/>
</dbReference>
<name>A0ABQ6VVU7_9PROT</name>
<dbReference type="Pfam" id="PF01425">
    <property type="entry name" value="Amidase"/>
    <property type="match status" value="2"/>
</dbReference>
<feature type="domain" description="Amidase" evidence="1">
    <location>
        <begin position="74"/>
        <end position="208"/>
    </location>
</feature>
<dbReference type="InterPro" id="IPR023631">
    <property type="entry name" value="Amidase_dom"/>
</dbReference>
<comment type="caution">
    <text evidence="2">The sequence shown here is derived from an EMBL/GenBank/DDBJ whole genome shotgun (WGS) entry which is preliminary data.</text>
</comment>
<sequence>MHHISQHSAHKNDVCYDTESKISWCLYRNMKGGSLRRTIRVDQPGREIGMLDMTARQMIDRFADTSLSPLEYARSLVAHIERWKLALGALYAYDPQALLEAAALSEVRWQSGMPCGILDDVPVTLKELIATQDHPIPQGSPDSTLIPARANAPVADRLKEISAIIFVKTTAPDLGMLSSGFSTFHTLILNPWELSCNPDGSSAGAAAGYGPLGFKLSLGRIPVDPYYTGRCASPMTRTVGDAALMMNALAMITGPPGVGRNCATCPKANWGRSRRSSVHEPNAAGMSTERVLDGLGKTFAMRRACIALFGDVDAVLSPITPNISFPAENAGPTNDPERSFEHIVYTVPWNISEQPAISINCGFSSTGMPIGHQIIAPRFADLTVLKMATTYEVLRGSMPRWPQAPST</sequence>
<dbReference type="InterPro" id="IPR036928">
    <property type="entry name" value="AS_sf"/>
</dbReference>
<dbReference type="SUPFAM" id="SSF75304">
    <property type="entry name" value="Amidase signature (AS) enzymes"/>
    <property type="match status" value="1"/>
</dbReference>
<evidence type="ECO:0000259" key="1">
    <source>
        <dbReference type="Pfam" id="PF01425"/>
    </source>
</evidence>
<dbReference type="Gene3D" id="3.90.1300.10">
    <property type="entry name" value="Amidase signature (AS) domain"/>
    <property type="match status" value="2"/>
</dbReference>
<dbReference type="InterPro" id="IPR000120">
    <property type="entry name" value="Amidase"/>
</dbReference>
<keyword evidence="3" id="KW-1185">Reference proteome</keyword>